<sequence>MPLYHYIAKSLKGEEKSGTAEAKDTHQLARTLKDQGFILIKAFLEKEKSKKERLDISIPFLSGVSLTEKMMFTRNLQVMISAGLPLPRSLQTLANQTKSKKFKRALLEIREKVIKGSNFSNSLAEYPDIFSELFQNMIKVGEEAGNLDEVLKILSQQMEREHELKSKIQGALMYPAVIICAMIGIGVLMLVMVIPKLAETFEELAIELPLTTKLVIGLGTFLA</sequence>
<feature type="domain" description="Type II secretion system protein GspF" evidence="9">
    <location>
        <begin position="72"/>
        <end position="195"/>
    </location>
</feature>
<comment type="caution">
    <text evidence="10">The sequence shown here is derived from an EMBL/GenBank/DDBJ whole genome shotgun (WGS) entry which is preliminary data.</text>
</comment>
<keyword evidence="7 8" id="KW-0472">Membrane</keyword>
<evidence type="ECO:0000313" key="10">
    <source>
        <dbReference type="EMBL" id="GAI23736.1"/>
    </source>
</evidence>
<keyword evidence="5 8" id="KW-0812">Transmembrane</keyword>
<evidence type="ECO:0000256" key="8">
    <source>
        <dbReference type="SAM" id="Phobius"/>
    </source>
</evidence>
<evidence type="ECO:0000256" key="5">
    <source>
        <dbReference type="ARBA" id="ARBA00022692"/>
    </source>
</evidence>
<dbReference type="PRINTS" id="PR00812">
    <property type="entry name" value="BCTERIALGSPF"/>
</dbReference>
<feature type="transmembrane region" description="Helical" evidence="8">
    <location>
        <begin position="172"/>
        <end position="194"/>
    </location>
</feature>
<dbReference type="InterPro" id="IPR042094">
    <property type="entry name" value="T2SS_GspF_sf"/>
</dbReference>
<gene>
    <name evidence="10" type="ORF">S06H3_25738</name>
</gene>
<feature type="non-terminal residue" evidence="10">
    <location>
        <position position="223"/>
    </location>
</feature>
<accession>X1N0D2</accession>
<comment type="similarity">
    <text evidence="2">Belongs to the GSP F family.</text>
</comment>
<dbReference type="FunFam" id="1.20.81.30:FF:000001">
    <property type="entry name" value="Type II secretion system protein F"/>
    <property type="match status" value="1"/>
</dbReference>
<evidence type="ECO:0000256" key="6">
    <source>
        <dbReference type="ARBA" id="ARBA00022989"/>
    </source>
</evidence>
<dbReference type="Pfam" id="PF00482">
    <property type="entry name" value="T2SSF"/>
    <property type="match status" value="1"/>
</dbReference>
<dbReference type="PANTHER" id="PTHR30012">
    <property type="entry name" value="GENERAL SECRETION PATHWAY PROTEIN"/>
    <property type="match status" value="1"/>
</dbReference>
<comment type="subcellular location">
    <subcellularLocation>
        <location evidence="1">Cell inner membrane</location>
        <topology evidence="1">Multi-pass membrane protein</topology>
    </subcellularLocation>
</comment>
<organism evidence="10">
    <name type="scientific">marine sediment metagenome</name>
    <dbReference type="NCBI Taxonomy" id="412755"/>
    <lineage>
        <taxon>unclassified sequences</taxon>
        <taxon>metagenomes</taxon>
        <taxon>ecological metagenomes</taxon>
    </lineage>
</organism>
<evidence type="ECO:0000256" key="4">
    <source>
        <dbReference type="ARBA" id="ARBA00022519"/>
    </source>
</evidence>
<dbReference type="GO" id="GO:0005886">
    <property type="term" value="C:plasma membrane"/>
    <property type="evidence" value="ECO:0007669"/>
    <property type="project" value="UniProtKB-SubCell"/>
</dbReference>
<reference evidence="10" key="1">
    <citation type="journal article" date="2014" name="Front. Microbiol.">
        <title>High frequency of phylogenetically diverse reductive dehalogenase-homologous genes in deep subseafloor sedimentary metagenomes.</title>
        <authorList>
            <person name="Kawai M."/>
            <person name="Futagami T."/>
            <person name="Toyoda A."/>
            <person name="Takaki Y."/>
            <person name="Nishi S."/>
            <person name="Hori S."/>
            <person name="Arai W."/>
            <person name="Tsubouchi T."/>
            <person name="Morono Y."/>
            <person name="Uchiyama I."/>
            <person name="Ito T."/>
            <person name="Fujiyama A."/>
            <person name="Inagaki F."/>
            <person name="Takami H."/>
        </authorList>
    </citation>
    <scope>NUCLEOTIDE SEQUENCE</scope>
    <source>
        <strain evidence="10">Expedition CK06-06</strain>
    </source>
</reference>
<dbReference type="Gene3D" id="1.20.81.30">
    <property type="entry name" value="Type II secretion system (T2SS), domain F"/>
    <property type="match status" value="1"/>
</dbReference>
<evidence type="ECO:0000259" key="9">
    <source>
        <dbReference type="Pfam" id="PF00482"/>
    </source>
</evidence>
<dbReference type="InterPro" id="IPR018076">
    <property type="entry name" value="T2SS_GspF_dom"/>
</dbReference>
<keyword evidence="4" id="KW-0997">Cell inner membrane</keyword>
<protein>
    <recommendedName>
        <fullName evidence="9">Type II secretion system protein GspF domain-containing protein</fullName>
    </recommendedName>
</protein>
<proteinExistence type="inferred from homology"/>
<keyword evidence="6 8" id="KW-1133">Transmembrane helix</keyword>
<evidence type="ECO:0000256" key="1">
    <source>
        <dbReference type="ARBA" id="ARBA00004429"/>
    </source>
</evidence>
<evidence type="ECO:0000256" key="3">
    <source>
        <dbReference type="ARBA" id="ARBA00022475"/>
    </source>
</evidence>
<dbReference type="InterPro" id="IPR003004">
    <property type="entry name" value="GspF/PilC"/>
</dbReference>
<name>X1N0D2_9ZZZZ</name>
<dbReference type="PANTHER" id="PTHR30012:SF0">
    <property type="entry name" value="TYPE II SECRETION SYSTEM PROTEIN F-RELATED"/>
    <property type="match status" value="1"/>
</dbReference>
<dbReference type="AlphaFoldDB" id="X1N0D2"/>
<evidence type="ECO:0000256" key="7">
    <source>
        <dbReference type="ARBA" id="ARBA00023136"/>
    </source>
</evidence>
<dbReference type="EMBL" id="BARV01014830">
    <property type="protein sequence ID" value="GAI23736.1"/>
    <property type="molecule type" value="Genomic_DNA"/>
</dbReference>
<keyword evidence="3" id="KW-1003">Cell membrane</keyword>
<evidence type="ECO:0000256" key="2">
    <source>
        <dbReference type="ARBA" id="ARBA00005745"/>
    </source>
</evidence>